<dbReference type="InterPro" id="IPR016024">
    <property type="entry name" value="ARM-type_fold"/>
</dbReference>
<feature type="compositionally biased region" description="Low complexity" evidence="3">
    <location>
        <begin position="15"/>
        <end position="26"/>
    </location>
</feature>
<dbReference type="OrthoDB" id="10250458at2759"/>
<dbReference type="AlphaFoldDB" id="A0A8E2B2R2"/>
<dbReference type="Gene3D" id="1.25.10.10">
    <property type="entry name" value="Leucine-rich Repeat Variant"/>
    <property type="match status" value="1"/>
</dbReference>
<feature type="compositionally biased region" description="Polar residues" evidence="3">
    <location>
        <begin position="218"/>
        <end position="251"/>
    </location>
</feature>
<proteinExistence type="inferred from homology"/>
<protein>
    <submittedName>
        <fullName evidence="5">Nucleotide exchange factors-like protein</fullName>
    </submittedName>
</protein>
<evidence type="ECO:0000256" key="3">
    <source>
        <dbReference type="SAM" id="MobiDB-lite"/>
    </source>
</evidence>
<reference evidence="5 6" key="1">
    <citation type="submission" date="2016-07" db="EMBL/GenBank/DDBJ databases">
        <title>Draft genome of the white-rot fungus Obba rivulosa 3A-2.</title>
        <authorList>
            <consortium name="DOE Joint Genome Institute"/>
            <person name="Miettinen O."/>
            <person name="Riley R."/>
            <person name="Acob R."/>
            <person name="Barry K."/>
            <person name="Cullen D."/>
            <person name="De Vries R."/>
            <person name="Hainaut M."/>
            <person name="Hatakka A."/>
            <person name="Henrissat B."/>
            <person name="Hilden K."/>
            <person name="Kuo R."/>
            <person name="Labutti K."/>
            <person name="Lipzen A."/>
            <person name="Makela M.R."/>
            <person name="Sandor L."/>
            <person name="Spatafora J.W."/>
            <person name="Grigoriev I.V."/>
            <person name="Hibbett D.S."/>
        </authorList>
    </citation>
    <scope>NUCLEOTIDE SEQUENCE [LARGE SCALE GENOMIC DNA]</scope>
    <source>
        <strain evidence="5 6">3A-2</strain>
    </source>
</reference>
<evidence type="ECO:0000256" key="2">
    <source>
        <dbReference type="ARBA" id="ARBA00022737"/>
    </source>
</evidence>
<dbReference type="PANTHER" id="PTHR19316">
    <property type="entry name" value="PROTEIN FOLDING REGULATOR"/>
    <property type="match status" value="1"/>
</dbReference>
<dbReference type="Proteomes" id="UP000250043">
    <property type="component" value="Unassembled WGS sequence"/>
</dbReference>
<dbReference type="GO" id="GO:0000774">
    <property type="term" value="F:adenyl-nucleotide exchange factor activity"/>
    <property type="evidence" value="ECO:0007669"/>
    <property type="project" value="TreeGrafter"/>
</dbReference>
<feature type="domain" description="Nucleotide exchange factor Fes1" evidence="4">
    <location>
        <begin position="1"/>
        <end position="83"/>
    </location>
</feature>
<sequence length="355" mass="38651">MENLLRWSIQNSTDNNPQPNNGPAQNKDLDPGILDAILGRPDSELMKEALAVAVDEKRREDERIQALDDFEMLIEHIDNANNMEKLQMWEPLQALLTSPSSTDDIKTQTLWIIGTAVQNNPAAQFHYLSFSPVSTLLSFLSPSVRSAKTRSKAVYALSSVLKHSAAAVRQLEEAGGWETLKAALEDSDISVRRKTAFLFNSLLAPSYGVDSAGEAQLSGPTLHSETTEQPAASPTVHPNSHASMLSDPSSFVTSPATAKAFEAHGIADAMISSLTSPTPHGPDGEQEGDADFEEKAIRSLHTYLTSCQGRLPENQKRELRQFIQDQAAKEGGDEKLADRWGMMADEVKELSGAVA</sequence>
<dbReference type="EMBL" id="KV722367">
    <property type="protein sequence ID" value="OCH92567.1"/>
    <property type="molecule type" value="Genomic_DNA"/>
</dbReference>
<evidence type="ECO:0000313" key="5">
    <source>
        <dbReference type="EMBL" id="OCH92567.1"/>
    </source>
</evidence>
<keyword evidence="6" id="KW-1185">Reference proteome</keyword>
<name>A0A8E2B2R2_9APHY</name>
<dbReference type="InterPro" id="IPR013918">
    <property type="entry name" value="Nucleotide_exch_fac_Fes1"/>
</dbReference>
<comment type="similarity">
    <text evidence="1">Belongs to the FES1 family.</text>
</comment>
<evidence type="ECO:0000256" key="1">
    <source>
        <dbReference type="ARBA" id="ARBA00011045"/>
    </source>
</evidence>
<dbReference type="GO" id="GO:0005783">
    <property type="term" value="C:endoplasmic reticulum"/>
    <property type="evidence" value="ECO:0007669"/>
    <property type="project" value="TreeGrafter"/>
</dbReference>
<feature type="region of interest" description="Disordered" evidence="3">
    <location>
        <begin position="1"/>
        <end position="32"/>
    </location>
</feature>
<evidence type="ECO:0000259" key="4">
    <source>
        <dbReference type="Pfam" id="PF08609"/>
    </source>
</evidence>
<gene>
    <name evidence="5" type="ORF">OBBRIDRAFT_791164</name>
</gene>
<dbReference type="SUPFAM" id="SSF48371">
    <property type="entry name" value="ARM repeat"/>
    <property type="match status" value="1"/>
</dbReference>
<dbReference type="Pfam" id="PF08609">
    <property type="entry name" value="Fes1"/>
    <property type="match status" value="1"/>
</dbReference>
<keyword evidence="2" id="KW-0677">Repeat</keyword>
<feature type="region of interest" description="Disordered" evidence="3">
    <location>
        <begin position="214"/>
        <end position="251"/>
    </location>
</feature>
<evidence type="ECO:0000313" key="6">
    <source>
        <dbReference type="Proteomes" id="UP000250043"/>
    </source>
</evidence>
<accession>A0A8E2B2R2</accession>
<dbReference type="InterPro" id="IPR011989">
    <property type="entry name" value="ARM-like"/>
</dbReference>
<dbReference type="InterPro" id="IPR050693">
    <property type="entry name" value="Hsp70_NEF-Inhibitors"/>
</dbReference>
<dbReference type="PANTHER" id="PTHR19316:SF18">
    <property type="entry name" value="HSP70-BINDING PROTEIN 1"/>
    <property type="match status" value="1"/>
</dbReference>
<organism evidence="5 6">
    <name type="scientific">Obba rivulosa</name>
    <dbReference type="NCBI Taxonomy" id="1052685"/>
    <lineage>
        <taxon>Eukaryota</taxon>
        <taxon>Fungi</taxon>
        <taxon>Dikarya</taxon>
        <taxon>Basidiomycota</taxon>
        <taxon>Agaricomycotina</taxon>
        <taxon>Agaricomycetes</taxon>
        <taxon>Polyporales</taxon>
        <taxon>Gelatoporiaceae</taxon>
        <taxon>Obba</taxon>
    </lineage>
</organism>